<dbReference type="Proteomes" id="UP001165960">
    <property type="component" value="Unassembled WGS sequence"/>
</dbReference>
<accession>A0ACC2RK00</accession>
<name>A0ACC2RK00_9FUNG</name>
<protein>
    <submittedName>
        <fullName evidence="1">Uncharacterized protein</fullName>
    </submittedName>
</protein>
<evidence type="ECO:0000313" key="1">
    <source>
        <dbReference type="EMBL" id="KAJ9050375.1"/>
    </source>
</evidence>
<dbReference type="EMBL" id="QTSX02007157">
    <property type="protein sequence ID" value="KAJ9050375.1"/>
    <property type="molecule type" value="Genomic_DNA"/>
</dbReference>
<proteinExistence type="predicted"/>
<keyword evidence="2" id="KW-1185">Reference proteome</keyword>
<reference evidence="1" key="1">
    <citation type="submission" date="2022-04" db="EMBL/GenBank/DDBJ databases">
        <title>Genome of the entomopathogenic fungus Entomophthora muscae.</title>
        <authorList>
            <person name="Elya C."/>
            <person name="Lovett B.R."/>
            <person name="Lee E."/>
            <person name="Macias A.M."/>
            <person name="Hajek A.E."/>
            <person name="De Bivort B.L."/>
            <person name="Kasson M.T."/>
            <person name="De Fine Licht H.H."/>
            <person name="Stajich J.E."/>
        </authorList>
    </citation>
    <scope>NUCLEOTIDE SEQUENCE</scope>
    <source>
        <strain evidence="1">Berkeley</strain>
    </source>
</reference>
<gene>
    <name evidence="1" type="ORF">DSO57_1014816</name>
</gene>
<sequence>MFRRMFEKCLLRAFERSFSLRRVTNCCPTQAGFRKGFSTQSHALYSHELCVRHDLNQVFVDFKAAYDTVPMCKVLDALHRRNTPTGVISLIMSLFMNGGSKIAVNGELTRFVPKRAWSVSGIYPVPSALRHLHRWCCTSPDAGLSYQ</sequence>
<evidence type="ECO:0000313" key="2">
    <source>
        <dbReference type="Proteomes" id="UP001165960"/>
    </source>
</evidence>
<comment type="caution">
    <text evidence="1">The sequence shown here is derived from an EMBL/GenBank/DDBJ whole genome shotgun (WGS) entry which is preliminary data.</text>
</comment>
<organism evidence="1 2">
    <name type="scientific">Entomophthora muscae</name>
    <dbReference type="NCBI Taxonomy" id="34485"/>
    <lineage>
        <taxon>Eukaryota</taxon>
        <taxon>Fungi</taxon>
        <taxon>Fungi incertae sedis</taxon>
        <taxon>Zoopagomycota</taxon>
        <taxon>Entomophthoromycotina</taxon>
        <taxon>Entomophthoromycetes</taxon>
        <taxon>Entomophthorales</taxon>
        <taxon>Entomophthoraceae</taxon>
        <taxon>Entomophthora</taxon>
    </lineage>
</organism>